<dbReference type="PANTHER" id="PTHR22603:SF93">
    <property type="entry name" value="RE24176P"/>
    <property type="match status" value="1"/>
</dbReference>
<dbReference type="Gene3D" id="3.90.1200.10">
    <property type="match status" value="1"/>
</dbReference>
<comment type="similarity">
    <text evidence="1">Belongs to the choline/ethanolamine kinase family.</text>
</comment>
<keyword evidence="3" id="KW-1185">Reference proteome</keyword>
<proteinExistence type="inferred from homology"/>
<accession>A0ABP0TXL3</accession>
<dbReference type="EMBL" id="OZ019908">
    <property type="protein sequence ID" value="CAK9207633.1"/>
    <property type="molecule type" value="Genomic_DNA"/>
</dbReference>
<dbReference type="Proteomes" id="UP001497512">
    <property type="component" value="Chromosome 16"/>
</dbReference>
<evidence type="ECO:0000313" key="3">
    <source>
        <dbReference type="Proteomes" id="UP001497512"/>
    </source>
</evidence>
<dbReference type="CDD" id="cd05157">
    <property type="entry name" value="ETNK_euk"/>
    <property type="match status" value="1"/>
</dbReference>
<dbReference type="SUPFAM" id="SSF56112">
    <property type="entry name" value="Protein kinase-like (PK-like)"/>
    <property type="match status" value="1"/>
</dbReference>
<reference evidence="2" key="1">
    <citation type="submission" date="2024-02" db="EMBL/GenBank/DDBJ databases">
        <authorList>
            <consortium name="ELIXIR-Norway"/>
            <consortium name="Elixir Norway"/>
        </authorList>
    </citation>
    <scope>NUCLEOTIDE SEQUENCE</scope>
</reference>
<sequence length="348" mass="40318">MWNNITAAPIITEIPSEAYVVLQKLAAKWTDILDARDLSLEQLKGAMTNKVYACQWERDNGNRPRKVLVRVYGGASDLFFNRADEVLTFERMSQKNQGPRLLGRFPNGRVEEFLRARTLTAVEMRDSKLSQAIAVKLLEFHQLDIPGTATIKLWDRLRDWLRKALILSPTEQSLEIGLNKMDLEIADLEKRLSRPGEKIGFCHNDLQYGNIMISEKDDSITIIDYEYASYNPVAFDIANHFCEMTADYHSDYPHILDFSKYPDMEEQQRFVKTYLEASGQEVTDREIESLMSEVEEYVLASHLQWALWGIMSAAFSEIDFNFMEYAQQRLVEYHRLKRVLFLCGSSNN</sequence>
<dbReference type="InterPro" id="IPR011009">
    <property type="entry name" value="Kinase-like_dom_sf"/>
</dbReference>
<gene>
    <name evidence="2" type="ORF">CSSPTR1EN2_LOCUS8904</name>
</gene>
<dbReference type="Pfam" id="PF01633">
    <property type="entry name" value="Choline_kinase"/>
    <property type="match status" value="1"/>
</dbReference>
<evidence type="ECO:0000313" key="2">
    <source>
        <dbReference type="EMBL" id="CAK9207633.1"/>
    </source>
</evidence>
<dbReference type="PANTHER" id="PTHR22603">
    <property type="entry name" value="CHOLINE/ETHANOALAMINE KINASE"/>
    <property type="match status" value="1"/>
</dbReference>
<organism evidence="2 3">
    <name type="scientific">Sphagnum troendelagicum</name>
    <dbReference type="NCBI Taxonomy" id="128251"/>
    <lineage>
        <taxon>Eukaryota</taxon>
        <taxon>Viridiplantae</taxon>
        <taxon>Streptophyta</taxon>
        <taxon>Embryophyta</taxon>
        <taxon>Bryophyta</taxon>
        <taxon>Sphagnophytina</taxon>
        <taxon>Sphagnopsida</taxon>
        <taxon>Sphagnales</taxon>
        <taxon>Sphagnaceae</taxon>
        <taxon>Sphagnum</taxon>
    </lineage>
</organism>
<evidence type="ECO:0008006" key="4">
    <source>
        <dbReference type="Google" id="ProtNLM"/>
    </source>
</evidence>
<dbReference type="Gene3D" id="3.30.200.20">
    <property type="entry name" value="Phosphorylase Kinase, domain 1"/>
    <property type="match status" value="1"/>
</dbReference>
<name>A0ABP0TXL3_9BRYO</name>
<protein>
    <recommendedName>
        <fullName evidence="4">Choline kinase</fullName>
    </recommendedName>
</protein>
<evidence type="ECO:0000256" key="1">
    <source>
        <dbReference type="ARBA" id="ARBA00038211"/>
    </source>
</evidence>